<dbReference type="Proteomes" id="UP000031662">
    <property type="component" value="Chromosome"/>
</dbReference>
<reference evidence="3 4" key="1">
    <citation type="submission" date="2013-11" db="EMBL/GenBank/DDBJ databases">
        <title>Estimation of Helicobacter pylori bacteriophage ecology using H. pylori isolates.</title>
        <authorList>
            <person name="Uchiyama J."/>
            <person name="Takemura-Uchiyama I."/>
            <person name="Ujihara T."/>
            <person name="Matsuzaki S."/>
        </authorList>
    </citation>
    <scope>NUCLEOTIDE SEQUENCE [LARGE SCALE GENOMIC DNA]</scope>
    <source>
        <strain evidence="3 4">NY40</strain>
    </source>
</reference>
<dbReference type="InterPro" id="IPR012340">
    <property type="entry name" value="NA-bd_OB-fold"/>
</dbReference>
<dbReference type="InterPro" id="IPR050180">
    <property type="entry name" value="RNR_Ribonuclease"/>
</dbReference>
<keyword evidence="1" id="KW-0540">Nuclease</keyword>
<dbReference type="GO" id="GO:0003723">
    <property type="term" value="F:RNA binding"/>
    <property type="evidence" value="ECO:0007669"/>
    <property type="project" value="InterPro"/>
</dbReference>
<dbReference type="EMBL" id="AP014523">
    <property type="protein sequence ID" value="BAO97261.1"/>
    <property type="molecule type" value="Genomic_DNA"/>
</dbReference>
<dbReference type="GO" id="GO:0004527">
    <property type="term" value="F:exonuclease activity"/>
    <property type="evidence" value="ECO:0007669"/>
    <property type="project" value="UniProtKB-KW"/>
</dbReference>
<dbReference type="InterPro" id="IPR057293">
    <property type="entry name" value="RNR_OB2"/>
</dbReference>
<dbReference type="PANTHER" id="PTHR23355:SF9">
    <property type="entry name" value="DIS3-LIKE EXONUCLEASE 2"/>
    <property type="match status" value="1"/>
</dbReference>
<keyword evidence="1" id="KW-0269">Exonuclease</keyword>
<dbReference type="InterPro" id="IPR022966">
    <property type="entry name" value="RNase_II/R_CS"/>
</dbReference>
<dbReference type="SMART" id="SM00955">
    <property type="entry name" value="RNB"/>
    <property type="match status" value="1"/>
</dbReference>
<dbReference type="RefSeq" id="WP_041049810.1">
    <property type="nucleotide sequence ID" value="NZ_AP014523.1"/>
</dbReference>
<proteinExistence type="predicted"/>
<dbReference type="PANTHER" id="PTHR23355">
    <property type="entry name" value="RIBONUCLEASE"/>
    <property type="match status" value="1"/>
</dbReference>
<dbReference type="PROSITE" id="PS01175">
    <property type="entry name" value="RIBONUCLEASE_II"/>
    <property type="match status" value="1"/>
</dbReference>
<dbReference type="Pfam" id="PF00773">
    <property type="entry name" value="RNB"/>
    <property type="match status" value="1"/>
</dbReference>
<dbReference type="SUPFAM" id="SSF50249">
    <property type="entry name" value="Nucleic acid-binding proteins"/>
    <property type="match status" value="1"/>
</dbReference>
<evidence type="ECO:0000259" key="2">
    <source>
        <dbReference type="SMART" id="SM00955"/>
    </source>
</evidence>
<dbReference type="HOGENOM" id="CLU_002333_7_3_7"/>
<feature type="domain" description="RNB" evidence="2">
    <location>
        <begin position="211"/>
        <end position="530"/>
    </location>
</feature>
<evidence type="ECO:0000313" key="4">
    <source>
        <dbReference type="Proteomes" id="UP000031662"/>
    </source>
</evidence>
<keyword evidence="1" id="KW-0378">Hydrolase</keyword>
<accession>A0A060PYS6</accession>
<dbReference type="InterPro" id="IPR054561">
    <property type="entry name" value="RNR_OB1_N"/>
</dbReference>
<gene>
    <name evidence="3" type="ORF">NY40_0238</name>
</gene>
<dbReference type="GO" id="GO:0006402">
    <property type="term" value="P:mRNA catabolic process"/>
    <property type="evidence" value="ECO:0007669"/>
    <property type="project" value="TreeGrafter"/>
</dbReference>
<dbReference type="Pfam" id="PF22896">
    <property type="entry name" value="OB_RNR_1st"/>
    <property type="match status" value="1"/>
</dbReference>
<dbReference type="GO" id="GO:0005829">
    <property type="term" value="C:cytosol"/>
    <property type="evidence" value="ECO:0007669"/>
    <property type="project" value="TreeGrafter"/>
</dbReference>
<dbReference type="GO" id="GO:0004540">
    <property type="term" value="F:RNA nuclease activity"/>
    <property type="evidence" value="ECO:0007669"/>
    <property type="project" value="InterPro"/>
</dbReference>
<protein>
    <submittedName>
        <fullName evidence="3">3'-5' exoribonuclease R</fullName>
    </submittedName>
</protein>
<evidence type="ECO:0000313" key="3">
    <source>
        <dbReference type="EMBL" id="BAO97261.1"/>
    </source>
</evidence>
<name>A0A060PYS6_HELPX</name>
<dbReference type="InterPro" id="IPR001900">
    <property type="entry name" value="RNase_II/R"/>
</dbReference>
<organism evidence="3 4">
    <name type="scientific">Helicobacter pylori NY40</name>
    <dbReference type="NCBI Taxonomy" id="1426844"/>
    <lineage>
        <taxon>Bacteria</taxon>
        <taxon>Pseudomonadati</taxon>
        <taxon>Campylobacterota</taxon>
        <taxon>Epsilonproteobacteria</taxon>
        <taxon>Campylobacterales</taxon>
        <taxon>Helicobacteraceae</taxon>
        <taxon>Helicobacter</taxon>
    </lineage>
</organism>
<evidence type="ECO:0000256" key="1">
    <source>
        <dbReference type="ARBA" id="ARBA00022839"/>
    </source>
</evidence>
<sequence>MQGFLRSLFFGVKKIPKSFAPLIEKGVLKEALGCNKERYFLKEGFDIGRIERTENKAFFISLAKNYPKDPLIKNLPPSFKTDALILCKIECSKKRPIAFFKAALLNTDHAMIAYLAKKNHQIVAIPFKEPFKKPILLKHSQKSLLELPRHCVVKIDLKKREISEILGALEDPLIDENLSLSLFDRIKDFSKDCLNLAQHYAQLKASDFKNRINYSHIPFITIDPKDAKDFDDAVFYDQEKRVLFVAVADVSEFVPKYSSLDKEARIRGFSVYFPNSVYPMLPLSLSQGACSLKAFEKRLALVYEIPLDNLENARLFQGVIEVRANCTYEEINHFLSSQQSSLDKDLQQSLLGFLEMALKLKKERLKKGFNFNSFENKLYLNKEGRIEKIETQKESNAHTLIEEAMLLANQSSANLLDKHFQNKGIYRTHKEPSLEQQKRLCDKLFDYEIVRPKNMGFFSFLEHALKIAKEKKLEREVSRLIIKSQNLALYSPMQESHFGLGFASYTHFTSPIRRYSDLALHRLLKELLFHQAKGCSYLLEETPKLCAELNALQKKAALIERDFVKRKFARLALELLEKEFLGVVLEVKDGVVVGLKEWVGLKVLIKTNKAFKSLEKVRVKITHADLILGQVWGEITERIKEHVS</sequence>
<dbReference type="AlphaFoldDB" id="A0A060PYS6"/>
<dbReference type="Pfam" id="PF24190">
    <property type="entry name" value="OB_RNR_2nd"/>
    <property type="match status" value="1"/>
</dbReference>